<keyword evidence="9" id="KW-0496">Mitochondrion</keyword>
<dbReference type="PANTHER" id="PTHR11205">
    <property type="entry name" value="RIBOSOMAL PROTEIN S7"/>
    <property type="match status" value="1"/>
</dbReference>
<dbReference type="AlphaFoldDB" id="A0A4Y5WSF0"/>
<dbReference type="CDD" id="cd15484">
    <property type="entry name" value="uS7_plant"/>
    <property type="match status" value="1"/>
</dbReference>
<feature type="domain" description="Small ribosomal subunit protein uS7" evidence="8">
    <location>
        <begin position="127"/>
        <end position="258"/>
    </location>
</feature>
<keyword evidence="3 7" id="KW-0694">RNA-binding</keyword>
<dbReference type="PROSITE" id="PS00052">
    <property type="entry name" value="RIBOSOMAL_S7"/>
    <property type="match status" value="1"/>
</dbReference>
<dbReference type="GO" id="GO:0005763">
    <property type="term" value="C:mitochondrial small ribosomal subunit"/>
    <property type="evidence" value="ECO:0007669"/>
    <property type="project" value="InterPro"/>
</dbReference>
<keyword evidence="5 6" id="KW-0687">Ribonucleoprotein</keyword>
<dbReference type="Gene3D" id="1.10.455.10">
    <property type="entry name" value="Ribosomal protein S7 domain"/>
    <property type="match status" value="1"/>
</dbReference>
<dbReference type="Pfam" id="PF00177">
    <property type="entry name" value="Ribosomal_S7"/>
    <property type="match status" value="1"/>
</dbReference>
<evidence type="ECO:0000259" key="8">
    <source>
        <dbReference type="Pfam" id="PF00177"/>
    </source>
</evidence>
<dbReference type="InterPro" id="IPR036823">
    <property type="entry name" value="Ribosomal_uS7_dom_sf"/>
</dbReference>
<dbReference type="InterPro" id="IPR023798">
    <property type="entry name" value="Ribosomal_uS7_dom"/>
</dbReference>
<dbReference type="SUPFAM" id="SSF47973">
    <property type="entry name" value="Ribosomal protein S7"/>
    <property type="match status" value="1"/>
</dbReference>
<dbReference type="NCBIfam" id="TIGR01029">
    <property type="entry name" value="rpsG_bact"/>
    <property type="match status" value="1"/>
</dbReference>
<dbReference type="InterPro" id="IPR000235">
    <property type="entry name" value="Ribosomal_uS7"/>
</dbReference>
<geneLocation type="mitochondrion" evidence="9"/>
<reference evidence="9" key="1">
    <citation type="journal article" date="2019" name="Int. J. Mol. Sci.">
        <title>Potential of Transcript Editing Across Mitogenomes of Early Land Plants Shows Novel and Familiar Trends.</title>
        <authorList>
            <person name="Myszczynski K."/>
            <person name="Slipiko M."/>
            <person name="Sawicki J."/>
        </authorList>
    </citation>
    <scope>NUCLEOTIDE SEQUENCE</scope>
</reference>
<evidence type="ECO:0000256" key="7">
    <source>
        <dbReference type="RuleBase" id="RU003620"/>
    </source>
</evidence>
<evidence type="ECO:0000256" key="5">
    <source>
        <dbReference type="ARBA" id="ARBA00023274"/>
    </source>
</evidence>
<keyword evidence="2 7" id="KW-0699">rRNA-binding</keyword>
<comment type="similarity">
    <text evidence="1 6">Belongs to the universal ribosomal protein uS7 family.</text>
</comment>
<gene>
    <name evidence="9" type="primary">rps7</name>
</gene>
<accession>A0A4Y5WSF0</accession>
<dbReference type="GO" id="GO:0003735">
    <property type="term" value="F:structural constituent of ribosome"/>
    <property type="evidence" value="ECO:0007669"/>
    <property type="project" value="InterPro"/>
</dbReference>
<protein>
    <recommendedName>
        <fullName evidence="7">Ribosomal protein S7</fullName>
    </recommendedName>
</protein>
<dbReference type="GO" id="GO:0006412">
    <property type="term" value="P:translation"/>
    <property type="evidence" value="ECO:0007669"/>
    <property type="project" value="InterPro"/>
</dbReference>
<dbReference type="InterPro" id="IPR005717">
    <property type="entry name" value="Ribosomal_uS7_bac/org-type"/>
</dbReference>
<evidence type="ECO:0000256" key="1">
    <source>
        <dbReference type="ARBA" id="ARBA00007151"/>
    </source>
</evidence>
<evidence type="ECO:0000313" key="9">
    <source>
        <dbReference type="EMBL" id="QDE10575.1"/>
    </source>
</evidence>
<evidence type="ECO:0000256" key="4">
    <source>
        <dbReference type="ARBA" id="ARBA00022980"/>
    </source>
</evidence>
<organism evidence="9">
    <name type="scientific">Pellia epiphylla</name>
    <dbReference type="NCBI Taxonomy" id="40340"/>
    <lineage>
        <taxon>Eukaryota</taxon>
        <taxon>Viridiplantae</taxon>
        <taxon>Streptophyta</taxon>
        <taxon>Embryophyta</taxon>
        <taxon>Marchantiophyta</taxon>
        <taxon>Jungermanniopsida</taxon>
        <taxon>Pelliidae</taxon>
        <taxon>Pelliales</taxon>
        <taxon>Pelliaceae</taxon>
        <taxon>Pellia</taxon>
    </lineage>
</organism>
<evidence type="ECO:0000256" key="3">
    <source>
        <dbReference type="ARBA" id="ARBA00022884"/>
    </source>
</evidence>
<name>A0A4Y5WSF0_9MARC</name>
<evidence type="ECO:0000256" key="2">
    <source>
        <dbReference type="ARBA" id="ARBA00022730"/>
    </source>
</evidence>
<proteinExistence type="inferred from homology"/>
<dbReference type="GO" id="GO:0019843">
    <property type="term" value="F:rRNA binding"/>
    <property type="evidence" value="ECO:0007669"/>
    <property type="project" value="UniProtKB-KW"/>
</dbReference>
<dbReference type="InterPro" id="IPR034643">
    <property type="entry name" value="RPS7_plant"/>
</dbReference>
<evidence type="ECO:0000256" key="6">
    <source>
        <dbReference type="RuleBase" id="RU003619"/>
    </source>
</evidence>
<sequence length="266" mass="31129">MNLFEKSSLNGRLHCVSLPSLVFCLWEQPWFHSTRLRKQRRCVCSLKAENLSLVRTVNSRRFYSNCLFIRRSDPNLNIMHCRKCDPEAEEKRPGATSSTKQEARERGGTIYYRRSCSWATSYIRHLNGKQLIKKLVHICMIDGKKTRSRAIVYKTFHRLAPHGDVIKLSVNAIENVKPIREVKKVRISGTTRLVPSIIATNRQETLAIRWMLESAKRRMGRKISLDQCLYAEILEASQKMGIARKKRDDLHKLAEANRSFSHYRWW</sequence>
<dbReference type="EMBL" id="MK854465">
    <property type="protein sequence ID" value="QDE10575.1"/>
    <property type="molecule type" value="Genomic_DNA"/>
</dbReference>
<dbReference type="InterPro" id="IPR020606">
    <property type="entry name" value="Ribosomal_uS7_CS"/>
</dbReference>
<keyword evidence="4 6" id="KW-0689">Ribosomal protein</keyword>